<feature type="region of interest" description="Disordered" evidence="10">
    <location>
        <begin position="1"/>
        <end position="30"/>
    </location>
</feature>
<feature type="transmembrane region" description="Helical" evidence="11">
    <location>
        <begin position="750"/>
        <end position="774"/>
    </location>
</feature>
<sequence>MGSSTVDIPPPDPVVVPSDLSAPPVDAPVDAPVDVPLDKTEAIPVASDAPAETSTKKQPLSTIRRNWLCCTWCLTWWIPSFLLRMCGKMSQPAVQLAWREKVALNIIILFMCCFLLFYIIGLGLIICPKTSALSQGEIEGRKDIHKPIVSLYGNYYRIPDIIKSHVSDGAYLNEEAMKSTTLGRDVSAMFFKIDQWNKLCPGIPHPTPGWDNIARDVPKEASTVWLFHRGKDKIGRPIDYIELIRYMKKGAIARNKDYVQARLADDPVNNYILVAYGKIFDVTTYMSRLNGANFLGNNIKDIIRTLGQTGKDSTQYLERIKTAEGVEQWRRYMICLDNMFYVGVVDHRSDPECIFSKYILLISSILLVTIIGFKFIAAIQITPKGNPEMRDRYVVCCIPCYSEGADSLRCTIDSVATSIFEDSGLLLFIIADGMVMGEGNSLTTPQIVLQIIGVDNVDFSDMSECFPFVSLGEGQSQWNQARIFSGLYTKQGRQVPFIVIAKIGSPNEIRNMGNRGKRDSQLLIMRFLSRVHTKQVMSPLEIELLRHFNEVICVHPARYEFILWVDADTEIYPDAINHYVSAMASDSAISGICGETILRNEGDSWVTMIQVYEYFISHHLAKAFESLFGSVTCLPGCFCMYRIFSSLTFEPVLVAPNVIADYGENNVNTLHLKNLLTLGEDRYLTTLMLKHFPDTKIKFTPDARAKTNAPKTWSVLISQRRRWINSTVHNLLELLTLHNLCGFCIFSMRFVVFLDLFATVVAPAGVIYVVYLIVSLTTDEDAQVPMISIFMIAAIYGLQVAIFVLKREWQHIGWMLVYILAIPLFSFMIPLYAFWRFDDFSWGDTRMVVNRDSDKSTSDQNHENYDFSKIPMKYAPELNPKPPKCDSVKSCDQIEKVTFTDKFGDDDDDDDDKPVLSTKPSQGHDTIEIQTLQNARVLVPSDADLTIRIRQILSTADMSWMTRRRLRLQLENEYGISLADRSALIRECIDTMGSI</sequence>
<dbReference type="SUPFAM" id="SSF53448">
    <property type="entry name" value="Nucleotide-diphospho-sugar transferases"/>
    <property type="match status" value="1"/>
</dbReference>
<name>A0ABQ8FKT2_9FUNG</name>
<evidence type="ECO:0000256" key="9">
    <source>
        <dbReference type="ARBA" id="ARBA00023180"/>
    </source>
</evidence>
<feature type="transmembrane region" description="Helical" evidence="11">
    <location>
        <begin position="812"/>
        <end position="835"/>
    </location>
</feature>
<keyword evidence="14" id="KW-1185">Reference proteome</keyword>
<dbReference type="InterPro" id="IPR029044">
    <property type="entry name" value="Nucleotide-diphossugar_trans"/>
</dbReference>
<protein>
    <recommendedName>
        <fullName evidence="2">chitin synthase</fullName>
        <ecNumber evidence="2">2.4.1.16</ecNumber>
    </recommendedName>
</protein>
<evidence type="ECO:0000256" key="6">
    <source>
        <dbReference type="ARBA" id="ARBA00022692"/>
    </source>
</evidence>
<comment type="subcellular location">
    <subcellularLocation>
        <location evidence="1">Cell membrane</location>
        <topology evidence="1">Multi-pass membrane protein</topology>
    </subcellularLocation>
</comment>
<feature type="transmembrane region" description="Helical" evidence="11">
    <location>
        <begin position="358"/>
        <end position="382"/>
    </location>
</feature>
<evidence type="ECO:0000313" key="14">
    <source>
        <dbReference type="Proteomes" id="UP001648503"/>
    </source>
</evidence>
<evidence type="ECO:0000256" key="3">
    <source>
        <dbReference type="ARBA" id="ARBA00022475"/>
    </source>
</evidence>
<gene>
    <name evidence="13" type="ORF">BASA50_003596</name>
</gene>
<evidence type="ECO:0000256" key="8">
    <source>
        <dbReference type="ARBA" id="ARBA00023136"/>
    </source>
</evidence>
<evidence type="ECO:0000256" key="2">
    <source>
        <dbReference type="ARBA" id="ARBA00012543"/>
    </source>
</evidence>
<dbReference type="Proteomes" id="UP001648503">
    <property type="component" value="Unassembled WGS sequence"/>
</dbReference>
<evidence type="ECO:0000259" key="12">
    <source>
        <dbReference type="PROSITE" id="PS51998"/>
    </source>
</evidence>
<comment type="caution">
    <text evidence="13">The sequence shown here is derived from an EMBL/GenBank/DDBJ whole genome shotgun (WGS) entry which is preliminary data.</text>
</comment>
<keyword evidence="4" id="KW-0328">Glycosyltransferase</keyword>
<evidence type="ECO:0000256" key="5">
    <source>
        <dbReference type="ARBA" id="ARBA00022679"/>
    </source>
</evidence>
<proteinExistence type="predicted"/>
<evidence type="ECO:0000256" key="7">
    <source>
        <dbReference type="ARBA" id="ARBA00022989"/>
    </source>
</evidence>
<dbReference type="SUPFAM" id="SSF109715">
    <property type="entry name" value="DEK C-terminal domain"/>
    <property type="match status" value="1"/>
</dbReference>
<dbReference type="Gene3D" id="3.90.550.10">
    <property type="entry name" value="Spore Coat Polysaccharide Biosynthesis Protein SpsA, Chain A"/>
    <property type="match status" value="1"/>
</dbReference>
<dbReference type="PANTHER" id="PTHR22914">
    <property type="entry name" value="CHITIN SYNTHASE"/>
    <property type="match status" value="1"/>
</dbReference>
<evidence type="ECO:0000313" key="13">
    <source>
        <dbReference type="EMBL" id="KAH6598557.1"/>
    </source>
</evidence>
<dbReference type="InterPro" id="IPR014876">
    <property type="entry name" value="DEK_C"/>
</dbReference>
<reference evidence="13 14" key="1">
    <citation type="submission" date="2021-02" db="EMBL/GenBank/DDBJ databases">
        <title>Variation within the Batrachochytrium salamandrivorans European outbreak.</title>
        <authorList>
            <person name="Kelly M."/>
            <person name="Pasmans F."/>
            <person name="Shea T.P."/>
            <person name="Munoz J.F."/>
            <person name="Carranza S."/>
            <person name="Cuomo C.A."/>
            <person name="Martel A."/>
        </authorList>
    </citation>
    <scope>NUCLEOTIDE SEQUENCE [LARGE SCALE GENOMIC DNA]</scope>
    <source>
        <strain evidence="13 14">AMFP18/2</strain>
    </source>
</reference>
<evidence type="ECO:0000256" key="4">
    <source>
        <dbReference type="ARBA" id="ARBA00022676"/>
    </source>
</evidence>
<dbReference type="Pfam" id="PF08766">
    <property type="entry name" value="DEK_C"/>
    <property type="match status" value="1"/>
</dbReference>
<feature type="domain" description="DEK-C" evidence="12">
    <location>
        <begin position="939"/>
        <end position="994"/>
    </location>
</feature>
<keyword evidence="7 11" id="KW-1133">Transmembrane helix</keyword>
<keyword evidence="6 11" id="KW-0812">Transmembrane</keyword>
<feature type="transmembrane region" description="Helical" evidence="11">
    <location>
        <begin position="104"/>
        <end position="126"/>
    </location>
</feature>
<feature type="transmembrane region" description="Helical" evidence="11">
    <location>
        <begin position="786"/>
        <end position="805"/>
    </location>
</feature>
<feature type="compositionally biased region" description="Low complexity" evidence="10">
    <location>
        <begin position="15"/>
        <end position="30"/>
    </location>
</feature>
<dbReference type="EC" id="2.4.1.16" evidence="2"/>
<accession>A0ABQ8FKT2</accession>
<dbReference type="PANTHER" id="PTHR22914:SF13">
    <property type="entry name" value="CHITIN SYNTHASE"/>
    <property type="match status" value="1"/>
</dbReference>
<keyword evidence="5" id="KW-0808">Transferase</keyword>
<evidence type="ECO:0000256" key="11">
    <source>
        <dbReference type="SAM" id="Phobius"/>
    </source>
</evidence>
<dbReference type="Pfam" id="PF03142">
    <property type="entry name" value="Chitin_synth_2"/>
    <property type="match status" value="1"/>
</dbReference>
<feature type="region of interest" description="Disordered" evidence="10">
    <location>
        <begin position="901"/>
        <end position="923"/>
    </location>
</feature>
<evidence type="ECO:0000256" key="10">
    <source>
        <dbReference type="SAM" id="MobiDB-lite"/>
    </source>
</evidence>
<dbReference type="EMBL" id="JAFCIX010000102">
    <property type="protein sequence ID" value="KAH6598557.1"/>
    <property type="molecule type" value="Genomic_DNA"/>
</dbReference>
<keyword evidence="9" id="KW-0325">Glycoprotein</keyword>
<dbReference type="InterPro" id="IPR004835">
    <property type="entry name" value="Chitin_synth"/>
</dbReference>
<dbReference type="Gene3D" id="1.10.10.60">
    <property type="entry name" value="Homeodomain-like"/>
    <property type="match status" value="1"/>
</dbReference>
<keyword evidence="3" id="KW-1003">Cell membrane</keyword>
<dbReference type="PROSITE" id="PS51998">
    <property type="entry name" value="DEK_C"/>
    <property type="match status" value="1"/>
</dbReference>
<evidence type="ECO:0000256" key="1">
    <source>
        <dbReference type="ARBA" id="ARBA00004651"/>
    </source>
</evidence>
<keyword evidence="8 11" id="KW-0472">Membrane</keyword>
<organism evidence="13 14">
    <name type="scientific">Batrachochytrium salamandrivorans</name>
    <dbReference type="NCBI Taxonomy" id="1357716"/>
    <lineage>
        <taxon>Eukaryota</taxon>
        <taxon>Fungi</taxon>
        <taxon>Fungi incertae sedis</taxon>
        <taxon>Chytridiomycota</taxon>
        <taxon>Chytridiomycota incertae sedis</taxon>
        <taxon>Chytridiomycetes</taxon>
        <taxon>Rhizophydiales</taxon>
        <taxon>Rhizophydiales incertae sedis</taxon>
        <taxon>Batrachochytrium</taxon>
    </lineage>
</organism>